<dbReference type="EMBL" id="JBHUME010000015">
    <property type="protein sequence ID" value="MFD2615062.1"/>
    <property type="molecule type" value="Genomic_DNA"/>
</dbReference>
<accession>A0ABW5PHX2</accession>
<dbReference type="InterPro" id="IPR025436">
    <property type="entry name" value="DUF4179"/>
</dbReference>
<protein>
    <submittedName>
        <fullName evidence="3">DUF4179 domain-containing protein</fullName>
    </submittedName>
</protein>
<dbReference type="Pfam" id="PF13786">
    <property type="entry name" value="DUF4179"/>
    <property type="match status" value="1"/>
</dbReference>
<keyword evidence="1" id="KW-0812">Transmembrane</keyword>
<reference evidence="4" key="1">
    <citation type="journal article" date="2019" name="Int. J. Syst. Evol. Microbiol.">
        <title>The Global Catalogue of Microorganisms (GCM) 10K type strain sequencing project: providing services to taxonomists for standard genome sequencing and annotation.</title>
        <authorList>
            <consortium name="The Broad Institute Genomics Platform"/>
            <consortium name="The Broad Institute Genome Sequencing Center for Infectious Disease"/>
            <person name="Wu L."/>
            <person name="Ma J."/>
        </authorList>
    </citation>
    <scope>NUCLEOTIDE SEQUENCE [LARGE SCALE GENOMIC DNA]</scope>
    <source>
        <strain evidence="4">KCTC 3950</strain>
    </source>
</reference>
<sequence length="365" mass="40873">MNLENLIREAKPDYIRGDKEQAALSVLARIPQQSTRHIRRSKVRLVAVIIASALMIGVGVLTSGYVSPTMATALNRLPFVGNLFEQSGDNGLRNASKQGLISSVNASQTKKGITFSISEVMYDTTRISMVLTRGTSDGKVVPIDKWLGPTTEETIQRWKQDQIDYNHLEFWVNGERLHVNTGMFSDISQHNATIMTIRPDPTQGENTFSSLPDEFQLQLRIRDATIDADFVLDFPVKKTVHVQLDIRPSEVKRYEDMRMEVTHLVMTNASMLLDVTLTGSPERIEELGNTLKYDITNEKGEESLLRGASSSWGLGNNTYKNVVEMTPFAALPKLVVIKPYVVKEGMEKVYIPELEFVLEVPGKGE</sequence>
<evidence type="ECO:0000313" key="3">
    <source>
        <dbReference type="EMBL" id="MFD2615062.1"/>
    </source>
</evidence>
<proteinExistence type="predicted"/>
<organism evidence="3 4">
    <name type="scientific">Paenibacillus gansuensis</name>
    <dbReference type="NCBI Taxonomy" id="306542"/>
    <lineage>
        <taxon>Bacteria</taxon>
        <taxon>Bacillati</taxon>
        <taxon>Bacillota</taxon>
        <taxon>Bacilli</taxon>
        <taxon>Bacillales</taxon>
        <taxon>Paenibacillaceae</taxon>
        <taxon>Paenibacillus</taxon>
    </lineage>
</organism>
<evidence type="ECO:0000313" key="4">
    <source>
        <dbReference type="Proteomes" id="UP001597541"/>
    </source>
</evidence>
<dbReference type="RefSeq" id="WP_377606571.1">
    <property type="nucleotide sequence ID" value="NZ_JBHUME010000015.1"/>
</dbReference>
<evidence type="ECO:0000259" key="2">
    <source>
        <dbReference type="Pfam" id="PF13786"/>
    </source>
</evidence>
<comment type="caution">
    <text evidence="3">The sequence shown here is derived from an EMBL/GenBank/DDBJ whole genome shotgun (WGS) entry which is preliminary data.</text>
</comment>
<dbReference type="Gene3D" id="2.60.40.1630">
    <property type="entry name" value="bacillus anthracis domain"/>
    <property type="match status" value="1"/>
</dbReference>
<name>A0ABW5PHX2_9BACL</name>
<keyword evidence="4" id="KW-1185">Reference proteome</keyword>
<keyword evidence="1" id="KW-1133">Transmembrane helix</keyword>
<dbReference type="Proteomes" id="UP001597541">
    <property type="component" value="Unassembled WGS sequence"/>
</dbReference>
<evidence type="ECO:0000256" key="1">
    <source>
        <dbReference type="SAM" id="Phobius"/>
    </source>
</evidence>
<feature type="transmembrane region" description="Helical" evidence="1">
    <location>
        <begin position="45"/>
        <end position="66"/>
    </location>
</feature>
<keyword evidence="1" id="KW-0472">Membrane</keyword>
<feature type="domain" description="DUF4179" evidence="2">
    <location>
        <begin position="41"/>
        <end position="131"/>
    </location>
</feature>
<gene>
    <name evidence="3" type="ORF">ACFSUF_21830</name>
</gene>